<feature type="transmembrane region" description="Helical" evidence="1">
    <location>
        <begin position="48"/>
        <end position="68"/>
    </location>
</feature>
<dbReference type="AlphaFoldDB" id="A0A4R0KUS8"/>
<keyword evidence="3" id="KW-1185">Reference proteome</keyword>
<evidence type="ECO:0000313" key="2">
    <source>
        <dbReference type="EMBL" id="TCC64260.1"/>
    </source>
</evidence>
<evidence type="ECO:0008006" key="4">
    <source>
        <dbReference type="Google" id="ProtNLM"/>
    </source>
</evidence>
<gene>
    <name evidence="2" type="ORF">E0H73_07545</name>
</gene>
<accession>A0A4R0KUS8</accession>
<sequence>MGRTRWEDLSTAQRRLVVVGVVVEAVLKIAALVDLARRPAGEVNGSKVRWALVITLVNSIGIAPLAYFRYGRRKIT</sequence>
<dbReference type="RefSeq" id="WP_131352765.1">
    <property type="nucleotide sequence ID" value="NZ_SJKB01000002.1"/>
</dbReference>
<organism evidence="2 3">
    <name type="scientific">Kribbella pittospori</name>
    <dbReference type="NCBI Taxonomy" id="722689"/>
    <lineage>
        <taxon>Bacteria</taxon>
        <taxon>Bacillati</taxon>
        <taxon>Actinomycetota</taxon>
        <taxon>Actinomycetes</taxon>
        <taxon>Propionibacteriales</taxon>
        <taxon>Kribbellaceae</taxon>
        <taxon>Kribbella</taxon>
    </lineage>
</organism>
<evidence type="ECO:0000313" key="3">
    <source>
        <dbReference type="Proteomes" id="UP000291144"/>
    </source>
</evidence>
<dbReference type="Proteomes" id="UP000291144">
    <property type="component" value="Unassembled WGS sequence"/>
</dbReference>
<keyword evidence="1" id="KW-1133">Transmembrane helix</keyword>
<proteinExistence type="predicted"/>
<comment type="caution">
    <text evidence="2">The sequence shown here is derived from an EMBL/GenBank/DDBJ whole genome shotgun (WGS) entry which is preliminary data.</text>
</comment>
<dbReference type="OrthoDB" id="5125307at2"/>
<keyword evidence="1" id="KW-0472">Membrane</keyword>
<reference evidence="2 3" key="1">
    <citation type="submission" date="2019-02" db="EMBL/GenBank/DDBJ databases">
        <title>Kribbella capetownensis sp. nov. and Kribbella speibonae sp. nov., isolated from soil.</title>
        <authorList>
            <person name="Curtis S.M."/>
            <person name="Norton I."/>
            <person name="Everest G.J."/>
            <person name="Meyers P.R."/>
        </authorList>
    </citation>
    <scope>NUCLEOTIDE SEQUENCE [LARGE SCALE GENOMIC DNA]</scope>
    <source>
        <strain evidence="2 3">NRRL B-24813</strain>
    </source>
</reference>
<protein>
    <recommendedName>
        <fullName evidence="4">DUF5652 domain-containing protein</fullName>
    </recommendedName>
</protein>
<feature type="transmembrane region" description="Helical" evidence="1">
    <location>
        <begin position="16"/>
        <end position="36"/>
    </location>
</feature>
<keyword evidence="1" id="KW-0812">Transmembrane</keyword>
<name>A0A4R0KUS8_9ACTN</name>
<dbReference type="EMBL" id="SJKB01000002">
    <property type="protein sequence ID" value="TCC64260.1"/>
    <property type="molecule type" value="Genomic_DNA"/>
</dbReference>
<evidence type="ECO:0000256" key="1">
    <source>
        <dbReference type="SAM" id="Phobius"/>
    </source>
</evidence>